<dbReference type="Proteomes" id="UP000054324">
    <property type="component" value="Unassembled WGS sequence"/>
</dbReference>
<feature type="region of interest" description="Disordered" evidence="5">
    <location>
        <begin position="409"/>
        <end position="444"/>
    </location>
</feature>
<evidence type="ECO:0000313" key="7">
    <source>
        <dbReference type="EMBL" id="KER27055.1"/>
    </source>
</evidence>
<feature type="region of interest" description="Disordered" evidence="5">
    <location>
        <begin position="173"/>
        <end position="207"/>
    </location>
</feature>
<sequence>SVCFICDRPVDEPEPLTGPCGTYHGGCFRCNGCRRILSYDRYKVIQAKLYCEPNCEAYMNGHNDVAQKIDAFKKERYSKEKMPAHRSKLIQKCPKCLLEIGSNEYVTALDRNYHRECLSCRHCNRVLLESQYKAIEDFPCCIPDCRMEREATSCMSCMYGLKTYFATYSTGSPKVPSEPASPRYLSLRRTPSPRPRSISVSLSKPGHTAENPKICVANPERVARLQRKLEEIQTMALEKMNCYVCGKKVYPAERLSILKRIYHKTENDSSCWVAILNCFWPVQTFTINFPWRNLAAKNASHSWIQLYNLAVSHRWRRYLKMPFTTRLGSEYTIVRARLAIRFIIGPRKPARNLLIHHLRSSRSRFELAEQLSTANRRCTGDENLDEVWRNVRINVLAEFSPVRLTSPMKPNDRWKSSRPQVVNDARKSLAGGNEYDDARKSLKG</sequence>
<dbReference type="EMBL" id="KL596732">
    <property type="protein sequence ID" value="KER27055.1"/>
    <property type="molecule type" value="Genomic_DNA"/>
</dbReference>
<dbReference type="Gene3D" id="2.10.110.10">
    <property type="entry name" value="Cysteine Rich Protein"/>
    <property type="match status" value="2"/>
</dbReference>
<feature type="domain" description="LIM zinc-binding" evidence="6">
    <location>
        <begin position="1"/>
        <end position="61"/>
    </location>
</feature>
<dbReference type="InterPro" id="IPR001781">
    <property type="entry name" value="Znf_LIM"/>
</dbReference>
<feature type="compositionally biased region" description="Low complexity" evidence="5">
    <location>
        <begin position="181"/>
        <end position="203"/>
    </location>
</feature>
<name>A0A074ZUJ5_OPIVI</name>
<evidence type="ECO:0000259" key="6">
    <source>
        <dbReference type="PROSITE" id="PS50023"/>
    </source>
</evidence>
<dbReference type="PROSITE" id="PS00478">
    <property type="entry name" value="LIM_DOMAIN_1"/>
    <property type="match status" value="2"/>
</dbReference>
<dbReference type="GeneID" id="20328046"/>
<keyword evidence="1 4" id="KW-0479">Metal-binding</keyword>
<evidence type="ECO:0000256" key="3">
    <source>
        <dbReference type="ARBA" id="ARBA00023038"/>
    </source>
</evidence>
<evidence type="ECO:0000313" key="8">
    <source>
        <dbReference type="Proteomes" id="UP000054324"/>
    </source>
</evidence>
<feature type="domain" description="LIM zinc-binding" evidence="6">
    <location>
        <begin position="91"/>
        <end position="152"/>
    </location>
</feature>
<keyword evidence="2 4" id="KW-0862">Zinc</keyword>
<dbReference type="PANTHER" id="PTHR46074">
    <property type="entry name" value="CYSTEINE-RICH PROTEIN CRIP FAMILY MEMBER"/>
    <property type="match status" value="1"/>
</dbReference>
<feature type="non-terminal residue" evidence="7">
    <location>
        <position position="1"/>
    </location>
</feature>
<evidence type="ECO:0000256" key="1">
    <source>
        <dbReference type="ARBA" id="ARBA00022723"/>
    </source>
</evidence>
<dbReference type="KEGG" id="ovi:T265_13879"/>
<dbReference type="Pfam" id="PF00412">
    <property type="entry name" value="LIM"/>
    <property type="match status" value="2"/>
</dbReference>
<dbReference type="CDD" id="cd08368">
    <property type="entry name" value="LIM"/>
    <property type="match status" value="1"/>
</dbReference>
<dbReference type="AlphaFoldDB" id="A0A074ZUJ5"/>
<evidence type="ECO:0000256" key="4">
    <source>
        <dbReference type="PROSITE-ProRule" id="PRU00125"/>
    </source>
</evidence>
<dbReference type="PROSITE" id="PS50023">
    <property type="entry name" value="LIM_DOMAIN_2"/>
    <property type="match status" value="2"/>
</dbReference>
<dbReference type="SMART" id="SM00132">
    <property type="entry name" value="LIM"/>
    <property type="match status" value="2"/>
</dbReference>
<evidence type="ECO:0000256" key="2">
    <source>
        <dbReference type="ARBA" id="ARBA00022833"/>
    </source>
</evidence>
<protein>
    <recommendedName>
        <fullName evidence="6">LIM zinc-binding domain-containing protein</fullName>
    </recommendedName>
</protein>
<keyword evidence="3 4" id="KW-0440">LIM domain</keyword>
<reference evidence="7 8" key="1">
    <citation type="submission" date="2013-11" db="EMBL/GenBank/DDBJ databases">
        <title>Opisthorchis viverrini - life in the bile duct.</title>
        <authorList>
            <person name="Young N.D."/>
            <person name="Nagarajan N."/>
            <person name="Lin S.J."/>
            <person name="Korhonen P.K."/>
            <person name="Jex A.R."/>
            <person name="Hall R.S."/>
            <person name="Safavi-Hemami H."/>
            <person name="Kaewkong W."/>
            <person name="Bertrand D."/>
            <person name="Gao S."/>
            <person name="Seet Q."/>
            <person name="Wongkham S."/>
            <person name="Teh B.T."/>
            <person name="Wongkham C."/>
            <person name="Intapan P.M."/>
            <person name="Maleewong W."/>
            <person name="Yang X."/>
            <person name="Hu M."/>
            <person name="Wang Z."/>
            <person name="Hofmann A."/>
            <person name="Sternberg P.W."/>
            <person name="Tan P."/>
            <person name="Wang J."/>
            <person name="Gasser R.B."/>
        </authorList>
    </citation>
    <scope>NUCLEOTIDE SEQUENCE [LARGE SCALE GENOMIC DNA]</scope>
</reference>
<accession>A0A074ZUJ5</accession>
<dbReference type="PANTHER" id="PTHR46074:SF5">
    <property type="entry name" value="LIM DOMAIN-CONTAINING PROTEIN C"/>
    <property type="match status" value="1"/>
</dbReference>
<dbReference type="OrthoDB" id="6232656at2759"/>
<organism evidence="7 8">
    <name type="scientific">Opisthorchis viverrini</name>
    <name type="common">Southeast Asian liver fluke</name>
    <dbReference type="NCBI Taxonomy" id="6198"/>
    <lineage>
        <taxon>Eukaryota</taxon>
        <taxon>Metazoa</taxon>
        <taxon>Spiralia</taxon>
        <taxon>Lophotrochozoa</taxon>
        <taxon>Platyhelminthes</taxon>
        <taxon>Trematoda</taxon>
        <taxon>Digenea</taxon>
        <taxon>Opisthorchiida</taxon>
        <taxon>Opisthorchiata</taxon>
        <taxon>Opisthorchiidae</taxon>
        <taxon>Opisthorchis</taxon>
    </lineage>
</organism>
<gene>
    <name evidence="7" type="ORF">T265_13879</name>
</gene>
<proteinExistence type="predicted"/>
<evidence type="ECO:0000256" key="5">
    <source>
        <dbReference type="SAM" id="MobiDB-lite"/>
    </source>
</evidence>
<keyword evidence="8" id="KW-1185">Reference proteome</keyword>
<dbReference type="RefSeq" id="XP_009169211.1">
    <property type="nucleotide sequence ID" value="XM_009170947.1"/>
</dbReference>
<dbReference type="CTD" id="20328046"/>
<dbReference type="GO" id="GO:0046872">
    <property type="term" value="F:metal ion binding"/>
    <property type="evidence" value="ECO:0007669"/>
    <property type="project" value="UniProtKB-KW"/>
</dbReference>